<dbReference type="NCBIfam" id="TIGR00277">
    <property type="entry name" value="HDIG"/>
    <property type="match status" value="1"/>
</dbReference>
<dbReference type="Pfam" id="PF01966">
    <property type="entry name" value="HD"/>
    <property type="match status" value="1"/>
</dbReference>
<keyword evidence="3" id="KW-1185">Reference proteome</keyword>
<dbReference type="AlphaFoldDB" id="E8U7R5"/>
<dbReference type="SUPFAM" id="SSF109604">
    <property type="entry name" value="HD-domain/PDEase-like"/>
    <property type="match status" value="1"/>
</dbReference>
<evidence type="ECO:0000259" key="1">
    <source>
        <dbReference type="Pfam" id="PF01966"/>
    </source>
</evidence>
<sequence length="172" mass="19250" precursor="true">MIGRTLWRKARGLRGKLRRLARSVSARQAHPDDAWAERHLTPPETRVYARMDARDREHALRVTRRMLRDHPDASADLVAAALLHDCGKSIRPYRVLERVLLAAIPNRAARLLPAWTFGPFAALTVRAHHPTLGADLLRTAGGRARVAQLVARHHTPGADAEAALLHLYDDLE</sequence>
<dbReference type="KEGG" id="dmr:Deima_1455"/>
<gene>
    <name evidence="2" type="ordered locus">Deima_1455</name>
</gene>
<dbReference type="Gene3D" id="1.10.3210.10">
    <property type="entry name" value="Hypothetical protein af1432"/>
    <property type="match status" value="1"/>
</dbReference>
<proteinExistence type="predicted"/>
<dbReference type="EMBL" id="CP002454">
    <property type="protein sequence ID" value="ADV67104.1"/>
    <property type="molecule type" value="Genomic_DNA"/>
</dbReference>
<evidence type="ECO:0000313" key="3">
    <source>
        <dbReference type="Proteomes" id="UP000008635"/>
    </source>
</evidence>
<reference evidence="3" key="2">
    <citation type="submission" date="2011-01" db="EMBL/GenBank/DDBJ databases">
        <title>The complete genome of Deinococcus maricopensis DSM 21211.</title>
        <authorList>
            <consortium name="US DOE Joint Genome Institute (JGI-PGF)"/>
            <person name="Lucas S."/>
            <person name="Copeland A."/>
            <person name="Lapidus A."/>
            <person name="Goodwin L."/>
            <person name="Pitluck S."/>
            <person name="Kyrpides N."/>
            <person name="Mavromatis K."/>
            <person name="Pagani I."/>
            <person name="Ivanova N."/>
            <person name="Ovchinnikova G."/>
            <person name="Zeytun A."/>
            <person name="Detter J.C."/>
            <person name="Han C."/>
            <person name="Land M."/>
            <person name="Hauser L."/>
            <person name="Markowitz V."/>
            <person name="Cheng J.-F."/>
            <person name="Hugenholtz P."/>
            <person name="Woyke T."/>
            <person name="Wu D."/>
            <person name="Pukall R."/>
            <person name="Gehrich-Schroeter G."/>
            <person name="Brambilla E."/>
            <person name="Klenk H.-P."/>
            <person name="Eisen J.A."/>
        </authorList>
    </citation>
    <scope>NUCLEOTIDE SEQUENCE [LARGE SCALE GENOMIC DNA]</scope>
    <source>
        <strain evidence="3">DSM 21211 / LMG 22137 / NRRL B-23946 / LB-34</strain>
    </source>
</reference>
<dbReference type="HOGENOM" id="CLU_124473_1_0_0"/>
<dbReference type="STRING" id="709986.Deima_1455"/>
<accession>E8U7R5</accession>
<dbReference type="Proteomes" id="UP000008635">
    <property type="component" value="Chromosome"/>
</dbReference>
<name>E8U7R5_DEIML</name>
<reference evidence="2 3" key="1">
    <citation type="journal article" date="2011" name="Stand. Genomic Sci.">
        <title>Complete genome sequence of Deinococcus maricopensis type strain (LB-34).</title>
        <authorList>
            <person name="Pukall R."/>
            <person name="Zeytun A."/>
            <person name="Lucas S."/>
            <person name="Lapidus A."/>
            <person name="Hammon N."/>
            <person name="Deshpande S."/>
            <person name="Nolan M."/>
            <person name="Cheng J.F."/>
            <person name="Pitluck S."/>
            <person name="Liolios K."/>
            <person name="Pagani I."/>
            <person name="Mikhailova N."/>
            <person name="Ivanova N."/>
            <person name="Mavromatis K."/>
            <person name="Pati A."/>
            <person name="Tapia R."/>
            <person name="Han C."/>
            <person name="Goodwin L."/>
            <person name="Chen A."/>
            <person name="Palaniappan K."/>
            <person name="Land M."/>
            <person name="Hauser L."/>
            <person name="Chang Y.J."/>
            <person name="Jeffries C.D."/>
            <person name="Brambilla E.M."/>
            <person name="Rohde M."/>
            <person name="Goker M."/>
            <person name="Detter J.C."/>
            <person name="Woyke T."/>
            <person name="Bristow J."/>
            <person name="Eisen J.A."/>
            <person name="Markowitz V."/>
            <person name="Hugenholtz P."/>
            <person name="Kyrpides N.C."/>
            <person name="Klenk H.P."/>
        </authorList>
    </citation>
    <scope>NUCLEOTIDE SEQUENCE [LARGE SCALE GENOMIC DNA]</scope>
    <source>
        <strain evidence="3">DSM 21211 / LMG 22137 / NRRL B-23946 / LB-34</strain>
    </source>
</reference>
<dbReference type="InterPro" id="IPR006675">
    <property type="entry name" value="HDIG_dom"/>
</dbReference>
<dbReference type="OrthoDB" id="68032at2"/>
<feature type="domain" description="HD" evidence="1">
    <location>
        <begin position="60"/>
        <end position="171"/>
    </location>
</feature>
<evidence type="ECO:0000313" key="2">
    <source>
        <dbReference type="EMBL" id="ADV67104.1"/>
    </source>
</evidence>
<protein>
    <submittedName>
        <fullName evidence="2">Metal dependent phosphohydrolase</fullName>
    </submittedName>
</protein>
<dbReference type="GO" id="GO:0016787">
    <property type="term" value="F:hydrolase activity"/>
    <property type="evidence" value="ECO:0007669"/>
    <property type="project" value="UniProtKB-KW"/>
</dbReference>
<dbReference type="eggNOG" id="COG2206">
    <property type="taxonomic scope" value="Bacteria"/>
</dbReference>
<dbReference type="InterPro" id="IPR006674">
    <property type="entry name" value="HD_domain"/>
</dbReference>
<dbReference type="RefSeq" id="WP_013556609.1">
    <property type="nucleotide sequence ID" value="NC_014958.1"/>
</dbReference>
<keyword evidence="2" id="KW-0378">Hydrolase</keyword>
<organism evidence="2 3">
    <name type="scientific">Deinococcus maricopensis (strain DSM 21211 / LMG 22137 / NRRL B-23946 / LB-34)</name>
    <dbReference type="NCBI Taxonomy" id="709986"/>
    <lineage>
        <taxon>Bacteria</taxon>
        <taxon>Thermotogati</taxon>
        <taxon>Deinococcota</taxon>
        <taxon>Deinococci</taxon>
        <taxon>Deinococcales</taxon>
        <taxon>Deinococcaceae</taxon>
        <taxon>Deinococcus</taxon>
    </lineage>
</organism>